<reference evidence="2" key="2">
    <citation type="submission" date="2015-11" db="EMBL/GenBank/DDBJ databases">
        <authorList>
            <person name="Zhang Y."/>
            <person name="Guo Z."/>
        </authorList>
    </citation>
    <scope>NUCLEOTIDE SEQUENCE</scope>
    <source>
        <strain evidence="2">1</strain>
    </source>
</reference>
<dbReference type="OrthoDB" id="5464931at2"/>
<gene>
    <name evidence="1" type="ORF">BV133_3023</name>
    <name evidence="2" type="ORF">BVIRIDIS_11670</name>
</gene>
<dbReference type="EMBL" id="LN907867">
    <property type="protein sequence ID" value="CUU42161.1"/>
    <property type="molecule type" value="Genomic_DNA"/>
</dbReference>
<dbReference type="Proteomes" id="UP000065734">
    <property type="component" value="Chromosome I"/>
</dbReference>
<sequence>MKDTYHDHKAVQALAPAVVSASGDGSAVALKGFDSALVVINAGAIVGAGAFSAKLQESDTTTSGDFTDVAAADQIGTLPTVLAENTAYRVGYRGSKKHIRVSVTKASGTSIALSAVAILGHPALAPVA</sequence>
<dbReference type="EMBL" id="AP014854">
    <property type="protein sequence ID" value="BAS00617.1"/>
    <property type="molecule type" value="Genomic_DNA"/>
</dbReference>
<dbReference type="STRING" id="1079.BVIR_1722"/>
<reference evidence="3" key="3">
    <citation type="journal article" date="2016" name="Genome Announc.">
        <title>Revised genome sequence of the purple photosynthetic bacterium Blastochloris viridis.</title>
        <authorList>
            <person name="Liu L.N."/>
            <person name="Faulkner M."/>
            <person name="Liu X."/>
            <person name="Huang F."/>
            <person name="Darby A.C."/>
            <person name="Hall N."/>
        </authorList>
    </citation>
    <scope>NUCLEOTIDE SEQUENCE [LARGE SCALE GENOMIC DNA]</scope>
    <source>
        <strain evidence="3">ATCC 19567 / DSM 133 / F</strain>
    </source>
</reference>
<evidence type="ECO:0000313" key="3">
    <source>
        <dbReference type="Proteomes" id="UP000065734"/>
    </source>
</evidence>
<organism evidence="2 3">
    <name type="scientific">Blastochloris viridis</name>
    <name type="common">Rhodopseudomonas viridis</name>
    <dbReference type="NCBI Taxonomy" id="1079"/>
    <lineage>
        <taxon>Bacteria</taxon>
        <taxon>Pseudomonadati</taxon>
        <taxon>Pseudomonadota</taxon>
        <taxon>Alphaproteobacteria</taxon>
        <taxon>Hyphomicrobiales</taxon>
        <taxon>Blastochloridaceae</taxon>
        <taxon>Blastochloris</taxon>
    </lineage>
</organism>
<evidence type="ECO:0000313" key="2">
    <source>
        <dbReference type="EMBL" id="CUU42161.1"/>
    </source>
</evidence>
<accession>A0A0H5BJH7</accession>
<name>A0A0H5BJH7_BLAVI</name>
<reference evidence="1" key="1">
    <citation type="journal article" date="2015" name="Genome Announc.">
        <title>Complete Genome Sequence of the Bacteriochlorophyll b-Producing Photosynthetic Bacterium Blastochloris viridis.</title>
        <authorList>
            <person name="Tsukatani Y."/>
            <person name="Hirose Y."/>
            <person name="Harada J."/>
            <person name="Misawa N."/>
            <person name="Mori K."/>
            <person name="Inoue K."/>
            <person name="Tamiaki H."/>
        </authorList>
    </citation>
    <scope>NUCLEOTIDE SEQUENCE [LARGE SCALE GENOMIC DNA]</scope>
    <source>
        <strain evidence="1">DSM 133</strain>
    </source>
</reference>
<dbReference type="PATRIC" id="fig|1079.6.peg.1786"/>
<dbReference type="AlphaFoldDB" id="A0A0H5BJH7"/>
<evidence type="ECO:0000313" key="1">
    <source>
        <dbReference type="EMBL" id="BAS00617.1"/>
    </source>
</evidence>
<dbReference type="RefSeq" id="WP_055037275.1">
    <property type="nucleotide sequence ID" value="NZ_AP014854.2"/>
</dbReference>
<dbReference type="KEGG" id="bvr:BVIR_1722"/>
<protein>
    <submittedName>
        <fullName evidence="2">Uncharacterized protein</fullName>
    </submittedName>
</protein>
<proteinExistence type="predicted"/>
<keyword evidence="3" id="KW-1185">Reference proteome</keyword>